<comment type="caution">
    <text evidence="2">The sequence shown here is derived from an EMBL/GenBank/DDBJ whole genome shotgun (WGS) entry which is preliminary data.</text>
</comment>
<protein>
    <submittedName>
        <fullName evidence="2">Dihydrofolate reductase</fullName>
    </submittedName>
</protein>
<sequence length="196" mass="21643">MTPPLLVFIACSLDGFIARKDDDIDWLTQAPTAPGEDHGYAAFMARVDTVVMGRSTFDKVKGFEPWPFDGRRVIVLSRTLRELPGPLRHRAELHVGSIPDLLPKLAASRGVYVDGGQVIRSFLQLGLIEEMTVTRLPVLLGTGLPLFGEMSLQADQWWDVTAARVYPVSGFVQSTYRRRQEPTVPPVQSGEPDIGA</sequence>
<feature type="domain" description="Bacterial bifunctional deaminase-reductase C-terminal" evidence="1">
    <location>
        <begin position="5"/>
        <end position="154"/>
    </location>
</feature>
<reference evidence="2 3" key="1">
    <citation type="submission" date="2023-07" db="EMBL/GenBank/DDBJ databases">
        <title>Genomic Encyclopedia of Type Strains, Phase IV (KMG-IV): sequencing the most valuable type-strain genomes for metagenomic binning, comparative biology and taxonomic classification.</title>
        <authorList>
            <person name="Goeker M."/>
        </authorList>
    </citation>
    <scope>NUCLEOTIDE SEQUENCE [LARGE SCALE GENOMIC DNA]</scope>
    <source>
        <strain evidence="2 3">NIO-1023</strain>
    </source>
</reference>
<dbReference type="SUPFAM" id="SSF53597">
    <property type="entry name" value="Dihydrofolate reductase-like"/>
    <property type="match status" value="1"/>
</dbReference>
<dbReference type="RefSeq" id="WP_307468892.1">
    <property type="nucleotide sequence ID" value="NZ_JAURUR010000019.1"/>
</dbReference>
<dbReference type="PANTHER" id="PTHR38011">
    <property type="entry name" value="DIHYDROFOLATE REDUCTASE FAMILY PROTEIN (AFU_ORTHOLOGUE AFUA_8G06820)"/>
    <property type="match status" value="1"/>
</dbReference>
<evidence type="ECO:0000313" key="3">
    <source>
        <dbReference type="Proteomes" id="UP001232163"/>
    </source>
</evidence>
<dbReference type="Pfam" id="PF01872">
    <property type="entry name" value="RibD_C"/>
    <property type="match status" value="1"/>
</dbReference>
<dbReference type="Proteomes" id="UP001232163">
    <property type="component" value="Unassembled WGS sequence"/>
</dbReference>
<evidence type="ECO:0000313" key="2">
    <source>
        <dbReference type="EMBL" id="MDP9766079.1"/>
    </source>
</evidence>
<dbReference type="EMBL" id="JAURUR010000019">
    <property type="protein sequence ID" value="MDP9766079.1"/>
    <property type="molecule type" value="Genomic_DNA"/>
</dbReference>
<evidence type="ECO:0000259" key="1">
    <source>
        <dbReference type="Pfam" id="PF01872"/>
    </source>
</evidence>
<proteinExistence type="predicted"/>
<keyword evidence="3" id="KW-1185">Reference proteome</keyword>
<dbReference type="InterPro" id="IPR002734">
    <property type="entry name" value="RibDG_C"/>
</dbReference>
<name>A0ABT9MIQ6_9DEIO</name>
<dbReference type="InterPro" id="IPR050765">
    <property type="entry name" value="Riboflavin_Biosynth_HTPR"/>
</dbReference>
<dbReference type="InterPro" id="IPR024072">
    <property type="entry name" value="DHFR-like_dom_sf"/>
</dbReference>
<gene>
    <name evidence="2" type="ORF">QO006_003543</name>
</gene>
<dbReference type="Gene3D" id="3.40.430.10">
    <property type="entry name" value="Dihydrofolate Reductase, subunit A"/>
    <property type="match status" value="1"/>
</dbReference>
<dbReference type="PANTHER" id="PTHR38011:SF11">
    <property type="entry name" value="2,5-DIAMINO-6-RIBOSYLAMINO-4(3H)-PYRIMIDINONE 5'-PHOSPHATE REDUCTASE"/>
    <property type="match status" value="1"/>
</dbReference>
<organism evidence="2 3">
    <name type="scientific">Deinococcus enclensis</name>
    <dbReference type="NCBI Taxonomy" id="1049582"/>
    <lineage>
        <taxon>Bacteria</taxon>
        <taxon>Thermotogati</taxon>
        <taxon>Deinococcota</taxon>
        <taxon>Deinococci</taxon>
        <taxon>Deinococcales</taxon>
        <taxon>Deinococcaceae</taxon>
        <taxon>Deinococcus</taxon>
    </lineage>
</organism>
<accession>A0ABT9MIQ6</accession>